<dbReference type="Pfam" id="PF12972">
    <property type="entry name" value="NAGLU_C"/>
    <property type="match status" value="1"/>
</dbReference>
<evidence type="ECO:0000259" key="2">
    <source>
        <dbReference type="Pfam" id="PF05089"/>
    </source>
</evidence>
<protein>
    <submittedName>
        <fullName evidence="5">Alpha-N-acetylglucosaminidase (NAGLU) tim-barrel domain protein</fullName>
    </submittedName>
</protein>
<feature type="domain" description="Alpha-N-acetylglucosaminidase C-terminal" evidence="4">
    <location>
        <begin position="463"/>
        <end position="725"/>
    </location>
</feature>
<sequence>MRISIQLLIRIYPLPNNTKMKKHFLLILFLLLATVVEANPVKQMLERFQKGLSNRFKIEIRSSSDQGDYFELYGGGRKVTVRANNYVSAAFGINWYLKYYCHAHVSFCEDRLPDLPVDLPQVKERHETVLSDNFYMNYCTFSYTTAFWDWKRWEREIDLMALSGINMPMAMVGAEVVWRNTLLKFGYTLPEVKEFLCGPAYFGWLLMGNLENIGGPLPDEWFKEQTVLQKKILARMREYGMKPVFQGFFGMVPSSLKEKYPEAHLVEQGLWNSLQRPPVLDPADPLFEQMAKVWYTEYEKLYGKADLFGGDLFHEGGKTGGIDVTDAARRVQTAMKQYNPDATWVIQAWLGNPKKELLAGLDRKHTLIVDLAAEFWDNWRKRKGFDGFPWLWSHISNYGANIGLHGRLDAIATGPIDGRKDPEASPSMKGTSSTPEGIEVNPVVFDLLNEMRWRSEYLDIDTWLKEYSVRRYGAEDENLKKAWIIFHRTAYGTYSGHRRPSESVFCAPPSLKRDKITASAWSQCRIFYDPDLFAQGVGLFLQSADHLKQTSTYQYDAVDFVRQYLADLGREAYYNLVDAYRAKDTKQFDYWSERFLQLIKDQNELLSTHKCFFVGRWLDMARSKSKQPELQDLYEHNARMLIGTWTETLSPVRDYAHKEWGGLLKDYYLPRWTNYIAYLKGTLEGRSLTVPNSFQVEKAWVNAHNKYVLETGVDPVETAKRMYRKYHI</sequence>
<dbReference type="InterPro" id="IPR029018">
    <property type="entry name" value="Hex-like_dom2"/>
</dbReference>
<dbReference type="GO" id="GO:0005975">
    <property type="term" value="P:carbohydrate metabolic process"/>
    <property type="evidence" value="ECO:0007669"/>
    <property type="project" value="UniProtKB-ARBA"/>
</dbReference>
<dbReference type="Gene3D" id="3.20.20.80">
    <property type="entry name" value="Glycosidases"/>
    <property type="match status" value="1"/>
</dbReference>
<dbReference type="InterPro" id="IPR024733">
    <property type="entry name" value="NAGLU_tim-barrel"/>
</dbReference>
<organism evidence="5">
    <name type="scientific">Bacteroides faecis</name>
    <dbReference type="NCBI Taxonomy" id="674529"/>
    <lineage>
        <taxon>Bacteria</taxon>
        <taxon>Pseudomonadati</taxon>
        <taxon>Bacteroidota</taxon>
        <taxon>Bacteroidia</taxon>
        <taxon>Bacteroidales</taxon>
        <taxon>Bacteroidaceae</taxon>
        <taxon>Bacteroides</taxon>
    </lineage>
</organism>
<dbReference type="InterPro" id="IPR024732">
    <property type="entry name" value="NAGLU_C"/>
</dbReference>
<dbReference type="Pfam" id="PF12971">
    <property type="entry name" value="NAGLU_N"/>
    <property type="match status" value="1"/>
</dbReference>
<dbReference type="InterPro" id="IPR024240">
    <property type="entry name" value="NAGLU_N"/>
</dbReference>
<dbReference type="EMBL" id="CACRSZ010000037">
    <property type="protein sequence ID" value="VYT03484.1"/>
    <property type="molecule type" value="Genomic_DNA"/>
</dbReference>
<dbReference type="PANTHER" id="PTHR12872">
    <property type="entry name" value="ALPHA-N-ACETYLGLUCOSAMINIDASE"/>
    <property type="match status" value="1"/>
</dbReference>
<reference evidence="5" key="1">
    <citation type="submission" date="2019-11" db="EMBL/GenBank/DDBJ databases">
        <authorList>
            <person name="Feng L."/>
        </authorList>
    </citation>
    <scope>NUCLEOTIDE SEQUENCE</scope>
    <source>
        <strain evidence="5">BfaecisLFYP10</strain>
    </source>
</reference>
<dbReference type="GO" id="GO:0016787">
    <property type="term" value="F:hydrolase activity"/>
    <property type="evidence" value="ECO:0007669"/>
    <property type="project" value="UniProtKB-KW"/>
</dbReference>
<dbReference type="Pfam" id="PF05089">
    <property type="entry name" value="NAGLU"/>
    <property type="match status" value="1"/>
</dbReference>
<evidence type="ECO:0000259" key="4">
    <source>
        <dbReference type="Pfam" id="PF12972"/>
    </source>
</evidence>
<dbReference type="PANTHER" id="PTHR12872:SF1">
    <property type="entry name" value="ALPHA-N-ACETYLGLUCOSAMINIDASE"/>
    <property type="match status" value="1"/>
</dbReference>
<dbReference type="InterPro" id="IPR007781">
    <property type="entry name" value="NAGLU"/>
</dbReference>
<keyword evidence="1" id="KW-0378">Hydrolase</keyword>
<dbReference type="Gene3D" id="1.20.120.670">
    <property type="entry name" value="N-acetyl-b-d-glucoasminidase"/>
    <property type="match status" value="1"/>
</dbReference>
<evidence type="ECO:0000256" key="1">
    <source>
        <dbReference type="ARBA" id="ARBA00022801"/>
    </source>
</evidence>
<feature type="domain" description="Alpha-N-acetylglucosaminidase N-terminal" evidence="3">
    <location>
        <begin position="40"/>
        <end position="120"/>
    </location>
</feature>
<dbReference type="Gene3D" id="3.30.379.10">
    <property type="entry name" value="Chitobiase/beta-hexosaminidase domain 2-like"/>
    <property type="match status" value="1"/>
</dbReference>
<accession>A0A6N2TCE8</accession>
<evidence type="ECO:0000313" key="5">
    <source>
        <dbReference type="EMBL" id="VYT03484.1"/>
    </source>
</evidence>
<gene>
    <name evidence="5" type="ORF">BFLFYP10_01252</name>
</gene>
<proteinExistence type="predicted"/>
<evidence type="ECO:0000259" key="3">
    <source>
        <dbReference type="Pfam" id="PF12971"/>
    </source>
</evidence>
<name>A0A6N2TCE8_9BACE</name>
<feature type="domain" description="Alpha-N-acetylglucosaminidase tim-barrel" evidence="2">
    <location>
        <begin position="134"/>
        <end position="454"/>
    </location>
</feature>
<dbReference type="AlphaFoldDB" id="A0A6N2TCE8"/>